<organism evidence="1 2">
    <name type="scientific">Iris pallida</name>
    <name type="common">Sweet iris</name>
    <dbReference type="NCBI Taxonomy" id="29817"/>
    <lineage>
        <taxon>Eukaryota</taxon>
        <taxon>Viridiplantae</taxon>
        <taxon>Streptophyta</taxon>
        <taxon>Embryophyta</taxon>
        <taxon>Tracheophyta</taxon>
        <taxon>Spermatophyta</taxon>
        <taxon>Magnoliopsida</taxon>
        <taxon>Liliopsida</taxon>
        <taxon>Asparagales</taxon>
        <taxon>Iridaceae</taxon>
        <taxon>Iridoideae</taxon>
        <taxon>Irideae</taxon>
        <taxon>Iris</taxon>
    </lineage>
</organism>
<keyword evidence="2" id="KW-1185">Reference proteome</keyword>
<name>A0AAX6EJT7_IRIPA</name>
<sequence>MSRVCVEKNHINPLTGVAIRLKHVRRVLGKWSREEYGDIFQEVRKAEDDTLRAELLFVDDESTENRIALHKAQAMLKQRIATEEAF</sequence>
<dbReference type="Proteomes" id="UP001140949">
    <property type="component" value="Unassembled WGS sequence"/>
</dbReference>
<dbReference type="AlphaFoldDB" id="A0AAX6EJT7"/>
<evidence type="ECO:0000313" key="1">
    <source>
        <dbReference type="EMBL" id="KAJ6804208.1"/>
    </source>
</evidence>
<evidence type="ECO:0000313" key="2">
    <source>
        <dbReference type="Proteomes" id="UP001140949"/>
    </source>
</evidence>
<proteinExistence type="predicted"/>
<accession>A0AAX6EJT7</accession>
<comment type="caution">
    <text evidence="1">The sequence shown here is derived from an EMBL/GenBank/DDBJ whole genome shotgun (WGS) entry which is preliminary data.</text>
</comment>
<gene>
    <name evidence="1" type="ORF">M6B38_186955</name>
</gene>
<reference evidence="1" key="1">
    <citation type="journal article" date="2023" name="GigaByte">
        <title>Genome assembly of the bearded iris, Iris pallida Lam.</title>
        <authorList>
            <person name="Bruccoleri R.E."/>
            <person name="Oakeley E.J."/>
            <person name="Faust A.M.E."/>
            <person name="Altorfer M."/>
            <person name="Dessus-Babus S."/>
            <person name="Burckhardt D."/>
            <person name="Oertli M."/>
            <person name="Naumann U."/>
            <person name="Petersen F."/>
            <person name="Wong J."/>
        </authorList>
    </citation>
    <scope>NUCLEOTIDE SEQUENCE</scope>
    <source>
        <strain evidence="1">GSM-AAB239-AS_SAM_17_03QT</strain>
    </source>
</reference>
<reference evidence="1" key="2">
    <citation type="submission" date="2023-04" db="EMBL/GenBank/DDBJ databases">
        <authorList>
            <person name="Bruccoleri R.E."/>
            <person name="Oakeley E.J."/>
            <person name="Faust A.-M."/>
            <person name="Dessus-Babus S."/>
            <person name="Altorfer M."/>
            <person name="Burckhardt D."/>
            <person name="Oertli M."/>
            <person name="Naumann U."/>
            <person name="Petersen F."/>
            <person name="Wong J."/>
        </authorList>
    </citation>
    <scope>NUCLEOTIDE SEQUENCE</scope>
    <source>
        <strain evidence="1">GSM-AAB239-AS_SAM_17_03QT</strain>
        <tissue evidence="1">Leaf</tissue>
    </source>
</reference>
<dbReference type="EMBL" id="JANAVB010036017">
    <property type="protein sequence ID" value="KAJ6804208.1"/>
    <property type="molecule type" value="Genomic_DNA"/>
</dbReference>
<protein>
    <submittedName>
        <fullName evidence="1">Uncharacterized protein</fullName>
    </submittedName>
</protein>